<dbReference type="InterPro" id="IPR035906">
    <property type="entry name" value="MetI-like_sf"/>
</dbReference>
<organism evidence="10 11">
    <name type="scientific">Candidatus Pelethenecus faecipullorum</name>
    <dbReference type="NCBI Taxonomy" id="2840900"/>
    <lineage>
        <taxon>Bacteria</taxon>
        <taxon>Bacillati</taxon>
        <taxon>Mycoplasmatota</taxon>
        <taxon>Mollicutes</taxon>
        <taxon>Candidatus Pelethenecus</taxon>
    </lineage>
</organism>
<dbReference type="PANTHER" id="PTHR42929">
    <property type="entry name" value="INNER MEMBRANE ABC TRANSPORTER PERMEASE PROTEIN YDCU-RELATED-RELATED"/>
    <property type="match status" value="1"/>
</dbReference>
<dbReference type="PROSITE" id="PS50928">
    <property type="entry name" value="ABC_TM1"/>
    <property type="match status" value="1"/>
</dbReference>
<feature type="transmembrane region" description="Helical" evidence="8">
    <location>
        <begin position="110"/>
        <end position="134"/>
    </location>
</feature>
<evidence type="ECO:0000256" key="7">
    <source>
        <dbReference type="ARBA" id="ARBA00023136"/>
    </source>
</evidence>
<protein>
    <submittedName>
        <fullName evidence="10">ABC transporter permease</fullName>
    </submittedName>
</protein>
<dbReference type="CDD" id="cd06261">
    <property type="entry name" value="TM_PBP2"/>
    <property type="match status" value="1"/>
</dbReference>
<evidence type="ECO:0000256" key="5">
    <source>
        <dbReference type="ARBA" id="ARBA00022692"/>
    </source>
</evidence>
<keyword evidence="5 8" id="KW-0812">Transmembrane</keyword>
<accession>A0A9D1KJP0</accession>
<sequence length="286" mass="32542">MQNNRQRLKATPYHAHHLDRLSKPYFWWLYIFACFPVLIMVFLMFVDTEGIRLDEMEFTMYNFTLLSNQSVLIAFYNSLKYSLLTTLLCIFFGYLLAYTLFKSNLKNKYLILLLLILPMWTNILLRITALANIFKPNNILTDLLGIPGLNIIGTDWAILLGMVFTYLPFIVLPIYTSLEKIDPSLEEAANDLGVTDFTKFWKVIVPLSLKGVFSGSLMVFLPCLSGFAIPKVLGEGKILLIGNIIEQNFINMSYNYGAVLAVLILIIILGAIAVINKIDKEGEMLL</sequence>
<evidence type="ECO:0000259" key="9">
    <source>
        <dbReference type="PROSITE" id="PS50928"/>
    </source>
</evidence>
<dbReference type="EMBL" id="DVLF01000013">
    <property type="protein sequence ID" value="HIT49459.1"/>
    <property type="molecule type" value="Genomic_DNA"/>
</dbReference>
<evidence type="ECO:0000256" key="4">
    <source>
        <dbReference type="ARBA" id="ARBA00022475"/>
    </source>
</evidence>
<feature type="transmembrane region" description="Helical" evidence="8">
    <location>
        <begin position="253"/>
        <end position="275"/>
    </location>
</feature>
<dbReference type="SUPFAM" id="SSF161098">
    <property type="entry name" value="MetI-like"/>
    <property type="match status" value="1"/>
</dbReference>
<keyword evidence="3 8" id="KW-0813">Transport</keyword>
<dbReference type="GO" id="GO:0055085">
    <property type="term" value="P:transmembrane transport"/>
    <property type="evidence" value="ECO:0007669"/>
    <property type="project" value="InterPro"/>
</dbReference>
<dbReference type="Proteomes" id="UP000886758">
    <property type="component" value="Unassembled WGS sequence"/>
</dbReference>
<name>A0A9D1KJP0_9MOLU</name>
<keyword evidence="7 8" id="KW-0472">Membrane</keyword>
<dbReference type="Pfam" id="PF00528">
    <property type="entry name" value="BPD_transp_1"/>
    <property type="match status" value="1"/>
</dbReference>
<dbReference type="GO" id="GO:0005886">
    <property type="term" value="C:plasma membrane"/>
    <property type="evidence" value="ECO:0007669"/>
    <property type="project" value="UniProtKB-SubCell"/>
</dbReference>
<comment type="similarity">
    <text evidence="2">Belongs to the binding-protein-dependent transport system permease family. CysTW subfamily.</text>
</comment>
<evidence type="ECO:0000313" key="10">
    <source>
        <dbReference type="EMBL" id="HIT49459.1"/>
    </source>
</evidence>
<keyword evidence="6 8" id="KW-1133">Transmembrane helix</keyword>
<dbReference type="AlphaFoldDB" id="A0A9D1KJP0"/>
<dbReference type="InterPro" id="IPR000515">
    <property type="entry name" value="MetI-like"/>
</dbReference>
<comment type="subcellular location">
    <subcellularLocation>
        <location evidence="1 8">Cell membrane</location>
        <topology evidence="1 8">Multi-pass membrane protein</topology>
    </subcellularLocation>
</comment>
<reference evidence="10" key="2">
    <citation type="journal article" date="2021" name="PeerJ">
        <title>Extensive microbial diversity within the chicken gut microbiome revealed by metagenomics and culture.</title>
        <authorList>
            <person name="Gilroy R."/>
            <person name="Ravi A."/>
            <person name="Getino M."/>
            <person name="Pursley I."/>
            <person name="Horton D.L."/>
            <person name="Alikhan N.F."/>
            <person name="Baker D."/>
            <person name="Gharbi K."/>
            <person name="Hall N."/>
            <person name="Watson M."/>
            <person name="Adriaenssens E.M."/>
            <person name="Foster-Nyarko E."/>
            <person name="Jarju S."/>
            <person name="Secka A."/>
            <person name="Antonio M."/>
            <person name="Oren A."/>
            <person name="Chaudhuri R.R."/>
            <person name="La Ragione R."/>
            <person name="Hildebrand F."/>
            <person name="Pallen M.J."/>
        </authorList>
    </citation>
    <scope>NUCLEOTIDE SEQUENCE</scope>
    <source>
        <strain evidence="10">ChiW17-6978</strain>
    </source>
</reference>
<keyword evidence="4" id="KW-1003">Cell membrane</keyword>
<gene>
    <name evidence="10" type="ORF">IAD46_00370</name>
</gene>
<evidence type="ECO:0000313" key="11">
    <source>
        <dbReference type="Proteomes" id="UP000886758"/>
    </source>
</evidence>
<feature type="transmembrane region" description="Helical" evidence="8">
    <location>
        <begin position="25"/>
        <end position="46"/>
    </location>
</feature>
<feature type="transmembrane region" description="Helical" evidence="8">
    <location>
        <begin position="154"/>
        <end position="175"/>
    </location>
</feature>
<evidence type="ECO:0000256" key="6">
    <source>
        <dbReference type="ARBA" id="ARBA00022989"/>
    </source>
</evidence>
<comment type="caution">
    <text evidence="10">The sequence shown here is derived from an EMBL/GenBank/DDBJ whole genome shotgun (WGS) entry which is preliminary data.</text>
</comment>
<feature type="transmembrane region" description="Helical" evidence="8">
    <location>
        <begin position="82"/>
        <end position="101"/>
    </location>
</feature>
<proteinExistence type="inferred from homology"/>
<evidence type="ECO:0000256" key="2">
    <source>
        <dbReference type="ARBA" id="ARBA00007069"/>
    </source>
</evidence>
<dbReference type="PANTHER" id="PTHR42929:SF1">
    <property type="entry name" value="INNER MEMBRANE ABC TRANSPORTER PERMEASE PROTEIN YDCU-RELATED"/>
    <property type="match status" value="1"/>
</dbReference>
<evidence type="ECO:0000256" key="8">
    <source>
        <dbReference type="RuleBase" id="RU363032"/>
    </source>
</evidence>
<reference evidence="10" key="1">
    <citation type="submission" date="2020-10" db="EMBL/GenBank/DDBJ databases">
        <authorList>
            <person name="Gilroy R."/>
        </authorList>
    </citation>
    <scope>NUCLEOTIDE SEQUENCE</scope>
    <source>
        <strain evidence="10">ChiW17-6978</strain>
    </source>
</reference>
<evidence type="ECO:0000256" key="1">
    <source>
        <dbReference type="ARBA" id="ARBA00004651"/>
    </source>
</evidence>
<dbReference type="Gene3D" id="1.10.3720.10">
    <property type="entry name" value="MetI-like"/>
    <property type="match status" value="1"/>
</dbReference>
<feature type="domain" description="ABC transmembrane type-1" evidence="9">
    <location>
        <begin position="75"/>
        <end position="275"/>
    </location>
</feature>
<evidence type="ECO:0000256" key="3">
    <source>
        <dbReference type="ARBA" id="ARBA00022448"/>
    </source>
</evidence>